<reference evidence="1 2" key="1">
    <citation type="submission" date="2020-08" db="EMBL/GenBank/DDBJ databases">
        <title>Genomic Encyclopedia of Type Strains, Phase IV (KMG-IV): sequencing the most valuable type-strain genomes for metagenomic binning, comparative biology and taxonomic classification.</title>
        <authorList>
            <person name="Goeker M."/>
        </authorList>
    </citation>
    <scope>NUCLEOTIDE SEQUENCE [LARGE SCALE GENOMIC DNA]</scope>
    <source>
        <strain evidence="1 2">DSM 27244</strain>
    </source>
</reference>
<dbReference type="Proteomes" id="UP000557739">
    <property type="component" value="Unassembled WGS sequence"/>
</dbReference>
<dbReference type="InterPro" id="IPR025586">
    <property type="entry name" value="PcfJ"/>
</dbReference>
<organism evidence="1 2">
    <name type="scientific">Sphingomonas yantingensis</name>
    <dbReference type="NCBI Taxonomy" id="1241761"/>
    <lineage>
        <taxon>Bacteria</taxon>
        <taxon>Pseudomonadati</taxon>
        <taxon>Pseudomonadota</taxon>
        <taxon>Alphaproteobacteria</taxon>
        <taxon>Sphingomonadales</taxon>
        <taxon>Sphingomonadaceae</taxon>
        <taxon>Sphingomonas</taxon>
    </lineage>
</organism>
<protein>
    <submittedName>
        <fullName evidence="1">Uncharacterized protein</fullName>
    </submittedName>
</protein>
<gene>
    <name evidence="1" type="ORF">FHR19_000342</name>
</gene>
<dbReference type="RefSeq" id="WP_184023605.1">
    <property type="nucleotide sequence ID" value="NZ_JACIJJ010000001.1"/>
</dbReference>
<dbReference type="EMBL" id="JACIJJ010000001">
    <property type="protein sequence ID" value="MBB5697017.1"/>
    <property type="molecule type" value="Genomic_DNA"/>
</dbReference>
<dbReference type="Pfam" id="PF14284">
    <property type="entry name" value="PcfJ"/>
    <property type="match status" value="1"/>
</dbReference>
<evidence type="ECO:0000313" key="2">
    <source>
        <dbReference type="Proteomes" id="UP000557739"/>
    </source>
</evidence>
<keyword evidence="2" id="KW-1185">Reference proteome</keyword>
<proteinExistence type="predicted"/>
<evidence type="ECO:0000313" key="1">
    <source>
        <dbReference type="EMBL" id="MBB5697017.1"/>
    </source>
</evidence>
<dbReference type="AlphaFoldDB" id="A0A7W9EGD6"/>
<comment type="caution">
    <text evidence="1">The sequence shown here is derived from an EMBL/GenBank/DDBJ whole genome shotgun (WGS) entry which is preliminary data.</text>
</comment>
<accession>A0A7W9EGD6</accession>
<sequence length="326" mass="36567">MTSPRSIDRVRFEDGSLDDVSLVLHRAHPLASQYIAQAPVLAAAACRTLATHITYGEVDRFGSRVAEGPRLKDLMAAYGLALPMRKLVAPSIRTRHRHAFAALAQLDPSTLSQSIPDDSQGVWLDGINHWSLDRRNNRAGLLGWFAKTLGADLSRYEQVGSLIDYLDRGGGTLNERWTWQRAMAAVEEWHRTLRDEAALERTMREQQLAKTFDDVICKSLLPDEATVEGMVFRPLRTLRRLREEGIEMRHCVAAYAPMVKHGQCAIVAVKRQGVGIATMELDRSGRIVQLKGHCNQAPSTETRRACDLYVLLYWRNPDEQAAEQAA</sequence>
<name>A0A7W9EGD6_9SPHN</name>